<accession>A0ABR4Q2I7</accession>
<reference evidence="1 2" key="1">
    <citation type="journal article" date="2022" name="Front. Cell. Infect. Microbiol.">
        <title>The Genomes of Two Strains of Taenia crassiceps the Animal Model for the Study of Human Cysticercosis.</title>
        <authorList>
            <person name="Bobes R.J."/>
            <person name="Estrada K."/>
            <person name="Rios-Valencia D.G."/>
            <person name="Calderon-Gallegos A."/>
            <person name="de la Torre P."/>
            <person name="Carrero J.C."/>
            <person name="Sanchez-Flores A."/>
            <person name="Laclette J.P."/>
        </authorList>
    </citation>
    <scope>NUCLEOTIDE SEQUENCE [LARGE SCALE GENOMIC DNA]</scope>
    <source>
        <strain evidence="1">WFUcys</strain>
    </source>
</reference>
<name>A0ABR4Q2I7_9CEST</name>
<proteinExistence type="predicted"/>
<evidence type="ECO:0000313" key="1">
    <source>
        <dbReference type="EMBL" id="KAL5103781.1"/>
    </source>
</evidence>
<protein>
    <submittedName>
        <fullName evidence="1">Uncharacterized protein</fullName>
    </submittedName>
</protein>
<dbReference type="Proteomes" id="UP001651158">
    <property type="component" value="Unassembled WGS sequence"/>
</dbReference>
<dbReference type="EMBL" id="JAKROA010000016">
    <property type="protein sequence ID" value="KAL5103781.1"/>
    <property type="molecule type" value="Genomic_DNA"/>
</dbReference>
<sequence>MRESKTRLTLCQLVQPPQLIPTVWFTSVSQRSAPLSRKTRNIYIISGVFTDTKSWFCILNRSIRLRSSSMLQRCSPLRRNQRSETL</sequence>
<keyword evidence="2" id="KW-1185">Reference proteome</keyword>
<evidence type="ECO:0000313" key="2">
    <source>
        <dbReference type="Proteomes" id="UP001651158"/>
    </source>
</evidence>
<organism evidence="1 2">
    <name type="scientific">Taenia crassiceps</name>
    <dbReference type="NCBI Taxonomy" id="6207"/>
    <lineage>
        <taxon>Eukaryota</taxon>
        <taxon>Metazoa</taxon>
        <taxon>Spiralia</taxon>
        <taxon>Lophotrochozoa</taxon>
        <taxon>Platyhelminthes</taxon>
        <taxon>Cestoda</taxon>
        <taxon>Eucestoda</taxon>
        <taxon>Cyclophyllidea</taxon>
        <taxon>Taeniidae</taxon>
        <taxon>Taenia</taxon>
    </lineage>
</organism>
<comment type="caution">
    <text evidence="1">The sequence shown here is derived from an EMBL/GenBank/DDBJ whole genome shotgun (WGS) entry which is preliminary data.</text>
</comment>
<gene>
    <name evidence="1" type="ORF">TcWFU_009462</name>
</gene>